<comment type="caution">
    <text evidence="2">The sequence shown here is derived from an EMBL/GenBank/DDBJ whole genome shotgun (WGS) entry which is preliminary data.</text>
</comment>
<dbReference type="AlphaFoldDB" id="A0A0G0Q183"/>
<dbReference type="Proteomes" id="UP000034207">
    <property type="component" value="Unassembled WGS sequence"/>
</dbReference>
<proteinExistence type="predicted"/>
<evidence type="ECO:0000313" key="3">
    <source>
        <dbReference type="Proteomes" id="UP000034207"/>
    </source>
</evidence>
<name>A0A0G0Q183_UNCC2</name>
<evidence type="ECO:0000256" key="1">
    <source>
        <dbReference type="SAM" id="MobiDB-lite"/>
    </source>
</evidence>
<dbReference type="STRING" id="1618345.UT18_C0001G0018"/>
<accession>A0A0G0Q183</accession>
<evidence type="ECO:0000313" key="2">
    <source>
        <dbReference type="EMBL" id="KKQ95431.1"/>
    </source>
</evidence>
<organism evidence="2 3">
    <name type="scientific">candidate division CPR2 bacterium GW2011_GWC2_39_10</name>
    <dbReference type="NCBI Taxonomy" id="1618345"/>
    <lineage>
        <taxon>Bacteria</taxon>
        <taxon>Bacteria division CPR2</taxon>
    </lineage>
</organism>
<gene>
    <name evidence="2" type="ORF">UT18_C0001G0018</name>
</gene>
<reference evidence="2" key="1">
    <citation type="journal article" date="2015" name="Nature">
        <title>rRNA introns, odd ribosomes, and small enigmatic genomes across a large radiation of phyla.</title>
        <authorList>
            <person name="Brown C.T."/>
            <person name="Hug L.A."/>
            <person name="Thomas B.C."/>
            <person name="Sharon I."/>
            <person name="Castelle C.J."/>
            <person name="Singh A."/>
            <person name="Wilkins M.J."/>
            <person name="Williams K.H."/>
            <person name="Banfield J.F."/>
        </authorList>
    </citation>
    <scope>NUCLEOTIDE SEQUENCE [LARGE SCALE GENOMIC DNA]</scope>
</reference>
<dbReference type="EMBL" id="LBVV01000001">
    <property type="protein sequence ID" value="KKQ95431.1"/>
    <property type="molecule type" value="Genomic_DNA"/>
</dbReference>
<protein>
    <submittedName>
        <fullName evidence="2">Uncharacterized protein</fullName>
    </submittedName>
</protein>
<sequence>MDPNKNSQEIVGKPSEAVIGDGENSLDTILETKKAEAIFTENKAQNVAAEQPAPAVQTQAGNQTAPIISNDTPIQDPAVIDSPSEASHIEEIEKPWIEKVEQIIKKDKNDPYQEEEDHEELQMSYLEKRFGKKIQKDT</sequence>
<feature type="region of interest" description="Disordered" evidence="1">
    <location>
        <begin position="1"/>
        <end position="23"/>
    </location>
</feature>